<dbReference type="InterPro" id="IPR042185">
    <property type="entry name" value="Serpin_sf_2"/>
</dbReference>
<proteinExistence type="inferred from homology"/>
<dbReference type="InterPro" id="IPR036186">
    <property type="entry name" value="Serpin_sf"/>
</dbReference>
<dbReference type="InterPro" id="IPR023796">
    <property type="entry name" value="Serpin_dom"/>
</dbReference>
<reference evidence="10" key="1">
    <citation type="submission" date="2019-08" db="EMBL/GenBank/DDBJ databases">
        <title>Phocoena sinus (Vaquita) genome, mPhoSin1, primary haplotype.</title>
        <authorList>
            <person name="Morin P."/>
            <person name="Mountcastle J."/>
            <person name="Fungtammasan C."/>
            <person name="Rhie A."/>
            <person name="Rojas-Bracho L."/>
            <person name="Smith C.R."/>
            <person name="Taylor B.L."/>
            <person name="Gulland F.M.D."/>
            <person name="Musser W."/>
            <person name="Houck M."/>
            <person name="Haase B."/>
            <person name="Paez S."/>
            <person name="Howe K."/>
            <person name="Torrance J."/>
            <person name="Formenti G."/>
            <person name="Phillippy A."/>
            <person name="Ryder O."/>
            <person name="Jarvis E.D."/>
            <person name="Fedrigo O."/>
        </authorList>
    </citation>
    <scope>NUCLEOTIDE SEQUENCE [LARGE SCALE GENOMIC DNA]</scope>
</reference>
<dbReference type="AlphaFoldDB" id="A0A8C9B351"/>
<feature type="chain" id="PRO_5034295924" description="Serpin domain-containing protein" evidence="8">
    <location>
        <begin position="26"/>
        <end position="405"/>
    </location>
</feature>
<sequence length="405" mass="44611">MRAEGMSPLLALGLLVAGLCSSVHCLPGGGLDPEDVTPEDQHKGAPVDDHTFVSSNTDFAFSLYKQLALKTSNENVIFSPLSVSMALAFLSLGARAPTLTETLEGLKFNLTETPETEVHQGFQHLVQTLGRPSDQLQLSLGNAVFVQEQLKLLDKFREDARALCASEAFSTDFWDSDTAKKLINGYVRNKTQGKIVELFKDLDKLTEMMLVKYIFSKCGWKPFDPSHTYKSEFHVNGNRTVEVPMMTTGAACTAVELRYTGDGSAPFILPDEGKTHDLEAKVLLLISVTFYSLGSQMVFVPRLLHHRKPPPEEDSFLPGYHQNLEEHGDLTRISRHRSLKVGEVKGAALKMDEEGTEGAAGSGAQTLPVETPFKVKINKRFLLMLRENGMNNLLFLGKTVNPSGI</sequence>
<evidence type="ECO:0000256" key="7">
    <source>
        <dbReference type="RuleBase" id="RU000411"/>
    </source>
</evidence>
<dbReference type="SMART" id="SM00093">
    <property type="entry name" value="SERPIN"/>
    <property type="match status" value="1"/>
</dbReference>
<evidence type="ECO:0000313" key="11">
    <source>
        <dbReference type="Proteomes" id="UP000694554"/>
    </source>
</evidence>
<name>A0A8C9B351_PHOSS</name>
<organism evidence="10 11">
    <name type="scientific">Phocoena sinus</name>
    <name type="common">Vaquita</name>
    <dbReference type="NCBI Taxonomy" id="42100"/>
    <lineage>
        <taxon>Eukaryota</taxon>
        <taxon>Metazoa</taxon>
        <taxon>Chordata</taxon>
        <taxon>Craniata</taxon>
        <taxon>Vertebrata</taxon>
        <taxon>Euteleostomi</taxon>
        <taxon>Mammalia</taxon>
        <taxon>Eutheria</taxon>
        <taxon>Laurasiatheria</taxon>
        <taxon>Artiodactyla</taxon>
        <taxon>Whippomorpha</taxon>
        <taxon>Cetacea</taxon>
        <taxon>Odontoceti</taxon>
        <taxon>Phocoenidae</taxon>
        <taxon>Phocoena</taxon>
    </lineage>
</organism>
<feature type="domain" description="Serpin" evidence="9">
    <location>
        <begin position="61"/>
        <end position="402"/>
    </location>
</feature>
<evidence type="ECO:0000256" key="8">
    <source>
        <dbReference type="SAM" id="SignalP"/>
    </source>
</evidence>
<evidence type="ECO:0000256" key="4">
    <source>
        <dbReference type="ARBA" id="ARBA00011738"/>
    </source>
</evidence>
<reference evidence="10" key="2">
    <citation type="submission" date="2025-08" db="UniProtKB">
        <authorList>
            <consortium name="Ensembl"/>
        </authorList>
    </citation>
    <scope>IDENTIFICATION</scope>
</reference>
<keyword evidence="6" id="KW-0968">Cytoplasmic vesicle</keyword>
<dbReference type="InterPro" id="IPR000215">
    <property type="entry name" value="Serpin_fam"/>
</dbReference>
<feature type="signal peptide" evidence="8">
    <location>
        <begin position="1"/>
        <end position="25"/>
    </location>
</feature>
<accession>A0A8C9B351</accession>
<evidence type="ECO:0000256" key="3">
    <source>
        <dbReference type="ARBA" id="ARBA00009500"/>
    </source>
</evidence>
<reference evidence="10" key="3">
    <citation type="submission" date="2025-09" db="UniProtKB">
        <authorList>
            <consortium name="Ensembl"/>
        </authorList>
    </citation>
    <scope>IDENTIFICATION</scope>
</reference>
<dbReference type="FunFam" id="3.30.497.10:FF:000001">
    <property type="entry name" value="Serine protease inhibitor"/>
    <property type="match status" value="1"/>
</dbReference>
<dbReference type="PANTHER" id="PTHR11461:SF145">
    <property type="entry name" value="ALPHA-1-ANTICHYMOTRYPSIN"/>
    <property type="match status" value="1"/>
</dbReference>
<keyword evidence="5" id="KW-0964">Secreted</keyword>
<evidence type="ECO:0000256" key="5">
    <source>
        <dbReference type="ARBA" id="ARBA00022525"/>
    </source>
</evidence>
<dbReference type="Proteomes" id="UP000694554">
    <property type="component" value="Chromosome 2"/>
</dbReference>
<dbReference type="SUPFAM" id="SSF56574">
    <property type="entry name" value="Serpins"/>
    <property type="match status" value="1"/>
</dbReference>
<dbReference type="GO" id="GO:0004867">
    <property type="term" value="F:serine-type endopeptidase inhibitor activity"/>
    <property type="evidence" value="ECO:0007669"/>
    <property type="project" value="InterPro"/>
</dbReference>
<evidence type="ECO:0000256" key="6">
    <source>
        <dbReference type="ARBA" id="ARBA00023329"/>
    </source>
</evidence>
<dbReference type="Pfam" id="PF00079">
    <property type="entry name" value="Serpin"/>
    <property type="match status" value="1"/>
</dbReference>
<dbReference type="GO" id="GO:0042583">
    <property type="term" value="C:chromaffin granule"/>
    <property type="evidence" value="ECO:0007669"/>
    <property type="project" value="UniProtKB-SubCell"/>
</dbReference>
<dbReference type="Gene3D" id="2.30.39.10">
    <property type="entry name" value="Alpha-1-antitrypsin, domain 1"/>
    <property type="match status" value="1"/>
</dbReference>
<evidence type="ECO:0000313" key="10">
    <source>
        <dbReference type="Ensembl" id="ENSPSNP00000003403.1"/>
    </source>
</evidence>
<evidence type="ECO:0000256" key="2">
    <source>
        <dbReference type="ARBA" id="ARBA00004613"/>
    </source>
</evidence>
<gene>
    <name evidence="10" type="primary">LOC116749868</name>
</gene>
<dbReference type="Ensembl" id="ENSPSNT00000003905.1">
    <property type="protein sequence ID" value="ENSPSNP00000003403.1"/>
    <property type="gene ID" value="ENSPSNG00000002559.1"/>
</dbReference>
<keyword evidence="8" id="KW-0732">Signal</keyword>
<evidence type="ECO:0000256" key="1">
    <source>
        <dbReference type="ARBA" id="ARBA00004248"/>
    </source>
</evidence>
<dbReference type="PANTHER" id="PTHR11461">
    <property type="entry name" value="SERINE PROTEASE INHIBITOR, SERPIN"/>
    <property type="match status" value="1"/>
</dbReference>
<comment type="similarity">
    <text evidence="3 7">Belongs to the serpin family.</text>
</comment>
<dbReference type="GeneTree" id="ENSGT00940000154392"/>
<evidence type="ECO:0000259" key="9">
    <source>
        <dbReference type="SMART" id="SM00093"/>
    </source>
</evidence>
<comment type="subcellular location">
    <subcellularLocation>
        <location evidence="1">Cytoplasmic vesicle</location>
        <location evidence="1">Secretory vesicle</location>
        <location evidence="1">Chromaffin granule</location>
    </subcellularLocation>
    <subcellularLocation>
        <location evidence="2">Secreted</location>
    </subcellularLocation>
</comment>
<comment type="subunit">
    <text evidence="4">Homodimer.</text>
</comment>
<protein>
    <recommendedName>
        <fullName evidence="9">Serpin domain-containing protein</fullName>
    </recommendedName>
</protein>
<dbReference type="GO" id="GO:0005615">
    <property type="term" value="C:extracellular space"/>
    <property type="evidence" value="ECO:0007669"/>
    <property type="project" value="InterPro"/>
</dbReference>
<dbReference type="Gene3D" id="3.30.497.10">
    <property type="entry name" value="Antithrombin, subunit I, domain 2"/>
    <property type="match status" value="1"/>
</dbReference>
<dbReference type="InterPro" id="IPR042178">
    <property type="entry name" value="Serpin_sf_1"/>
</dbReference>
<keyword evidence="11" id="KW-1185">Reference proteome</keyword>